<dbReference type="Gene3D" id="3.80.30.20">
    <property type="entry name" value="tm_1862 like domain"/>
    <property type="match status" value="1"/>
</dbReference>
<organism evidence="10 11">
    <name type="scientific">Candidatus Edwardsbacteria bacterium GWF2_54_11</name>
    <dbReference type="NCBI Taxonomy" id="1817851"/>
    <lineage>
        <taxon>Bacteria</taxon>
        <taxon>Candidatus Edwardsiibacteriota</taxon>
    </lineage>
</organism>
<evidence type="ECO:0000256" key="1">
    <source>
        <dbReference type="ARBA" id="ARBA00001966"/>
    </source>
</evidence>
<accession>A0A1F5RDS5</accession>
<dbReference type="Pfam" id="PF04055">
    <property type="entry name" value="Radical_SAM"/>
    <property type="match status" value="1"/>
</dbReference>
<proteinExistence type="predicted"/>
<evidence type="ECO:0000313" key="10">
    <source>
        <dbReference type="EMBL" id="OGF12211.1"/>
    </source>
</evidence>
<evidence type="ECO:0000259" key="9">
    <source>
        <dbReference type="PROSITE" id="PS51918"/>
    </source>
</evidence>
<dbReference type="PANTHER" id="PTHR43409:SF7">
    <property type="entry name" value="BLL1977 PROTEIN"/>
    <property type="match status" value="1"/>
</dbReference>
<name>A0A1F5RDS5_9BACT</name>
<keyword evidence="6" id="KW-0408">Iron</keyword>
<feature type="domain" description="B12-binding" evidence="8">
    <location>
        <begin position="7"/>
        <end position="136"/>
    </location>
</feature>
<dbReference type="InterPro" id="IPR051198">
    <property type="entry name" value="BchE-like"/>
</dbReference>
<comment type="caution">
    <text evidence="10">The sequence shown here is derived from an EMBL/GenBank/DDBJ whole genome shotgun (WGS) entry which is preliminary data.</text>
</comment>
<dbReference type="InterPro" id="IPR006638">
    <property type="entry name" value="Elp3/MiaA/NifB-like_rSAM"/>
</dbReference>
<dbReference type="InterPro" id="IPR006158">
    <property type="entry name" value="Cobalamin-bd"/>
</dbReference>
<evidence type="ECO:0000256" key="2">
    <source>
        <dbReference type="ARBA" id="ARBA00022603"/>
    </source>
</evidence>
<keyword evidence="4" id="KW-0949">S-adenosyl-L-methionine</keyword>
<dbReference type="EMBL" id="MFFM01000034">
    <property type="protein sequence ID" value="OGF12211.1"/>
    <property type="molecule type" value="Genomic_DNA"/>
</dbReference>
<evidence type="ECO:0000256" key="4">
    <source>
        <dbReference type="ARBA" id="ARBA00022691"/>
    </source>
</evidence>
<dbReference type="AlphaFoldDB" id="A0A1F5RDS5"/>
<evidence type="ECO:0000259" key="8">
    <source>
        <dbReference type="PROSITE" id="PS51332"/>
    </source>
</evidence>
<dbReference type="SFLD" id="SFLDG01123">
    <property type="entry name" value="methyltransferase_(Class_B)"/>
    <property type="match status" value="1"/>
</dbReference>
<dbReference type="InterPro" id="IPR034466">
    <property type="entry name" value="Methyltransferase_Class_B"/>
</dbReference>
<dbReference type="Gene3D" id="3.40.50.280">
    <property type="entry name" value="Cobalamin-binding domain"/>
    <property type="match status" value="1"/>
</dbReference>
<dbReference type="InterPro" id="IPR058240">
    <property type="entry name" value="rSAM_sf"/>
</dbReference>
<dbReference type="SMART" id="SM00729">
    <property type="entry name" value="Elp3"/>
    <property type="match status" value="1"/>
</dbReference>
<dbReference type="GO" id="GO:0046872">
    <property type="term" value="F:metal ion binding"/>
    <property type="evidence" value="ECO:0007669"/>
    <property type="project" value="UniProtKB-KW"/>
</dbReference>
<sequence length="476" mass="54095">MKILLVRPPVPSRTIGLKHIMRCEPLELEYVAAGLKGHEVMIFDGIMEKGLEKRLRSFRPAVVGTGSYINGVDEVKRICRSVKAWNTACTTLVGGVHASRCPGDFSDPSIDCVVMCDGTSVAGEFVRALEAGRPLDTVAGLALPDGRSGMRLTAPREYMPHPDTLPLPRRDLVAHLRNRYYYVFHRPLAIIKTAWGCPYECGFCFNRTVTGGKVYLRSPESIVDELAQIEAPDVYIVDDLFLFDRKRLERIADLIDRRSIRKNYLVFGRADFIAENEDIVRRWAGIGLTAVLVGLEASTDNELTALEKRSTVDQNRQAIAVLQRCRVDTYASFITQPDYTPADWDRLRKFIDDNGLYFLNISPFTPLPGTSEWKKYGAQAEVHRRNHAVWDLSHVLLPTRMPLKKYYRALLWTYAKAILDLPRAQRIIHRRAPPVWSPSYLRIWAGAWRIFFQMLAAHHHHGLISAAKAPDMRVEK</sequence>
<keyword evidence="7" id="KW-0411">Iron-sulfur</keyword>
<dbReference type="GO" id="GO:0051539">
    <property type="term" value="F:4 iron, 4 sulfur cluster binding"/>
    <property type="evidence" value="ECO:0007669"/>
    <property type="project" value="UniProtKB-KW"/>
</dbReference>
<comment type="cofactor">
    <cofactor evidence="1">
        <name>[4Fe-4S] cluster</name>
        <dbReference type="ChEBI" id="CHEBI:49883"/>
    </cofactor>
</comment>
<evidence type="ECO:0000313" key="11">
    <source>
        <dbReference type="Proteomes" id="UP000177230"/>
    </source>
</evidence>
<dbReference type="Pfam" id="PF02310">
    <property type="entry name" value="B12-binding"/>
    <property type="match status" value="1"/>
</dbReference>
<evidence type="ECO:0000256" key="7">
    <source>
        <dbReference type="ARBA" id="ARBA00023014"/>
    </source>
</evidence>
<evidence type="ECO:0000256" key="6">
    <source>
        <dbReference type="ARBA" id="ARBA00023004"/>
    </source>
</evidence>
<dbReference type="SFLD" id="SFLDS00029">
    <property type="entry name" value="Radical_SAM"/>
    <property type="match status" value="1"/>
</dbReference>
<dbReference type="GO" id="GO:0003824">
    <property type="term" value="F:catalytic activity"/>
    <property type="evidence" value="ECO:0007669"/>
    <property type="project" value="InterPro"/>
</dbReference>
<dbReference type="InterPro" id="IPR023404">
    <property type="entry name" value="rSAM_horseshoe"/>
</dbReference>
<keyword evidence="2" id="KW-0489">Methyltransferase</keyword>
<dbReference type="SFLD" id="SFLDG01082">
    <property type="entry name" value="B12-binding_domain_containing"/>
    <property type="match status" value="1"/>
</dbReference>
<dbReference type="PROSITE" id="PS51918">
    <property type="entry name" value="RADICAL_SAM"/>
    <property type="match status" value="1"/>
</dbReference>
<dbReference type="PANTHER" id="PTHR43409">
    <property type="entry name" value="ANAEROBIC MAGNESIUM-PROTOPORPHYRIN IX MONOMETHYL ESTER CYCLASE-RELATED"/>
    <property type="match status" value="1"/>
</dbReference>
<feature type="domain" description="Radical SAM core" evidence="9">
    <location>
        <begin position="183"/>
        <end position="400"/>
    </location>
</feature>
<keyword evidence="3" id="KW-0808">Transferase</keyword>
<dbReference type="Proteomes" id="UP000177230">
    <property type="component" value="Unassembled WGS sequence"/>
</dbReference>
<dbReference type="GO" id="GO:0005829">
    <property type="term" value="C:cytosol"/>
    <property type="evidence" value="ECO:0007669"/>
    <property type="project" value="TreeGrafter"/>
</dbReference>
<keyword evidence="5" id="KW-0479">Metal-binding</keyword>
<protein>
    <submittedName>
        <fullName evidence="10">Uncharacterized protein</fullName>
    </submittedName>
</protein>
<evidence type="ECO:0000256" key="3">
    <source>
        <dbReference type="ARBA" id="ARBA00022679"/>
    </source>
</evidence>
<dbReference type="SUPFAM" id="SSF102114">
    <property type="entry name" value="Radical SAM enzymes"/>
    <property type="match status" value="1"/>
</dbReference>
<dbReference type="PROSITE" id="PS51332">
    <property type="entry name" value="B12_BINDING"/>
    <property type="match status" value="1"/>
</dbReference>
<dbReference type="InterPro" id="IPR007197">
    <property type="entry name" value="rSAM"/>
</dbReference>
<reference evidence="10 11" key="1">
    <citation type="journal article" date="2016" name="Nat. Commun.">
        <title>Thousands of microbial genomes shed light on interconnected biogeochemical processes in an aquifer system.</title>
        <authorList>
            <person name="Anantharaman K."/>
            <person name="Brown C.T."/>
            <person name="Hug L.A."/>
            <person name="Sharon I."/>
            <person name="Castelle C.J."/>
            <person name="Probst A.J."/>
            <person name="Thomas B.C."/>
            <person name="Singh A."/>
            <person name="Wilkins M.J."/>
            <person name="Karaoz U."/>
            <person name="Brodie E.L."/>
            <person name="Williams K.H."/>
            <person name="Hubbard S.S."/>
            <person name="Banfield J.F."/>
        </authorList>
    </citation>
    <scope>NUCLEOTIDE SEQUENCE [LARGE SCALE GENOMIC DNA]</scope>
</reference>
<gene>
    <name evidence="10" type="ORF">A2024_04295</name>
</gene>
<dbReference type="CDD" id="cd01335">
    <property type="entry name" value="Radical_SAM"/>
    <property type="match status" value="1"/>
</dbReference>
<evidence type="ECO:0000256" key="5">
    <source>
        <dbReference type="ARBA" id="ARBA00022723"/>
    </source>
</evidence>
<dbReference type="GO" id="GO:0031419">
    <property type="term" value="F:cobalamin binding"/>
    <property type="evidence" value="ECO:0007669"/>
    <property type="project" value="InterPro"/>
</dbReference>